<protein>
    <submittedName>
        <fullName evidence="2">Uncharacterized protein</fullName>
    </submittedName>
</protein>
<dbReference type="RefSeq" id="WP_146975532.1">
    <property type="nucleotide sequence ID" value="NZ_VOSL01000058.1"/>
</dbReference>
<proteinExistence type="predicted"/>
<name>A0A5C6WX78_9DELT</name>
<dbReference type="EMBL" id="VOSL01000058">
    <property type="protein sequence ID" value="TXD34026.1"/>
    <property type="molecule type" value="Genomic_DNA"/>
</dbReference>
<evidence type="ECO:0000313" key="3">
    <source>
        <dbReference type="Proteomes" id="UP000321046"/>
    </source>
</evidence>
<feature type="region of interest" description="Disordered" evidence="1">
    <location>
        <begin position="97"/>
        <end position="118"/>
    </location>
</feature>
<accession>A0A5C6WX78</accession>
<organism evidence="2 3">
    <name type="scientific">Lujinxingia vulgaris</name>
    <dbReference type="NCBI Taxonomy" id="2600176"/>
    <lineage>
        <taxon>Bacteria</taxon>
        <taxon>Deltaproteobacteria</taxon>
        <taxon>Bradymonadales</taxon>
        <taxon>Lujinxingiaceae</taxon>
        <taxon>Lujinxingia</taxon>
    </lineage>
</organism>
<gene>
    <name evidence="2" type="ORF">FRC96_14850</name>
</gene>
<evidence type="ECO:0000313" key="2">
    <source>
        <dbReference type="EMBL" id="TXD34026.1"/>
    </source>
</evidence>
<dbReference type="OrthoDB" id="5522139at2"/>
<comment type="caution">
    <text evidence="2">The sequence shown here is derived from an EMBL/GenBank/DDBJ whole genome shotgun (WGS) entry which is preliminary data.</text>
</comment>
<feature type="compositionally biased region" description="Basic and acidic residues" evidence="1">
    <location>
        <begin position="104"/>
        <end position="118"/>
    </location>
</feature>
<dbReference type="Proteomes" id="UP000321046">
    <property type="component" value="Unassembled WGS sequence"/>
</dbReference>
<reference evidence="2 3" key="1">
    <citation type="submission" date="2019-08" db="EMBL/GenBank/DDBJ databases">
        <title>Bradymonadales sp. TMQ2.</title>
        <authorList>
            <person name="Liang Q."/>
        </authorList>
    </citation>
    <scope>NUCLEOTIDE SEQUENCE [LARGE SCALE GENOMIC DNA]</scope>
    <source>
        <strain evidence="2 3">TMQ2</strain>
    </source>
</reference>
<sequence length="118" mass="13166">MARSYHCRASLKPFDHARALSRLETLFHARSENPHSPLSELRAEIFDAGCTASQLERTLIALATHPDPHADALLDHPALSFDCPRRAFALTIARKLRARRRSHRDTGSDAASSERRAA</sequence>
<evidence type="ECO:0000256" key="1">
    <source>
        <dbReference type="SAM" id="MobiDB-lite"/>
    </source>
</evidence>
<dbReference type="AlphaFoldDB" id="A0A5C6WX78"/>